<name>A0A5E8BUN9_9ASCO</name>
<evidence type="ECO:0000256" key="1">
    <source>
        <dbReference type="SAM" id="Phobius"/>
    </source>
</evidence>
<proteinExistence type="predicted"/>
<keyword evidence="1" id="KW-0472">Membrane</keyword>
<keyword evidence="3" id="KW-1185">Reference proteome</keyword>
<protein>
    <submittedName>
        <fullName evidence="2">Uncharacterized protein</fullName>
    </submittedName>
</protein>
<reference evidence="2 3" key="1">
    <citation type="submission" date="2019-09" db="EMBL/GenBank/DDBJ databases">
        <authorList>
            <person name="Brejova B."/>
        </authorList>
    </citation>
    <scope>NUCLEOTIDE SEQUENCE [LARGE SCALE GENOMIC DNA]</scope>
</reference>
<dbReference type="AlphaFoldDB" id="A0A5E8BUN9"/>
<keyword evidence="1" id="KW-1133">Transmembrane helix</keyword>
<dbReference type="RefSeq" id="XP_031854652.1">
    <property type="nucleotide sequence ID" value="XM_031998761.1"/>
</dbReference>
<accession>A0A5E8BUN9</accession>
<dbReference type="GeneID" id="43582861"/>
<keyword evidence="1" id="KW-0812">Transmembrane</keyword>
<evidence type="ECO:0000313" key="3">
    <source>
        <dbReference type="Proteomes" id="UP000398389"/>
    </source>
</evidence>
<feature type="transmembrane region" description="Helical" evidence="1">
    <location>
        <begin position="23"/>
        <end position="47"/>
    </location>
</feature>
<gene>
    <name evidence="2" type="ORF">SAPINGB_P004046</name>
</gene>
<sequence length="121" mass="13840">MNVPNLISHPRQTYDLLNLKTKLSFFAIIDFVIVAVIICRVLTIMLFSQLQSYTVMVLHKSFLYRHDDQNIHAIHPATKVYRHPLPSLILLLLQSSFDNDAILSTPKLYSHGSPQKLPLST</sequence>
<dbReference type="Proteomes" id="UP000398389">
    <property type="component" value="Unassembled WGS sequence"/>
</dbReference>
<evidence type="ECO:0000313" key="2">
    <source>
        <dbReference type="EMBL" id="VVT54379.1"/>
    </source>
</evidence>
<organism evidence="2 3">
    <name type="scientific">Magnusiomyces paraingens</name>
    <dbReference type="NCBI Taxonomy" id="2606893"/>
    <lineage>
        <taxon>Eukaryota</taxon>
        <taxon>Fungi</taxon>
        <taxon>Dikarya</taxon>
        <taxon>Ascomycota</taxon>
        <taxon>Saccharomycotina</taxon>
        <taxon>Dipodascomycetes</taxon>
        <taxon>Dipodascales</taxon>
        <taxon>Dipodascaceae</taxon>
        <taxon>Magnusiomyces</taxon>
    </lineage>
</organism>
<dbReference type="EMBL" id="CABVLU010000003">
    <property type="protein sequence ID" value="VVT54379.1"/>
    <property type="molecule type" value="Genomic_DNA"/>
</dbReference>